<dbReference type="Gene3D" id="1.20.1050.10">
    <property type="match status" value="1"/>
</dbReference>
<dbReference type="Pfam" id="PF02798">
    <property type="entry name" value="GST_N"/>
    <property type="match status" value="1"/>
</dbReference>
<feature type="domain" description="GST C-terminal" evidence="6">
    <location>
        <begin position="92"/>
        <end position="225"/>
    </location>
</feature>
<evidence type="ECO:0000256" key="3">
    <source>
        <dbReference type="ARBA" id="ARBA00022679"/>
    </source>
</evidence>
<keyword evidence="8" id="KW-1185">Reference proteome</keyword>
<comment type="catalytic activity">
    <reaction evidence="4">
        <text>RX + glutathione = an S-substituted glutathione + a halide anion + H(+)</text>
        <dbReference type="Rhea" id="RHEA:16437"/>
        <dbReference type="ChEBI" id="CHEBI:15378"/>
        <dbReference type="ChEBI" id="CHEBI:16042"/>
        <dbReference type="ChEBI" id="CHEBI:17792"/>
        <dbReference type="ChEBI" id="CHEBI:57925"/>
        <dbReference type="ChEBI" id="CHEBI:90779"/>
        <dbReference type="EC" id="2.5.1.18"/>
    </reaction>
</comment>
<dbReference type="GO" id="GO:0005737">
    <property type="term" value="C:cytoplasm"/>
    <property type="evidence" value="ECO:0007669"/>
    <property type="project" value="TreeGrafter"/>
</dbReference>
<evidence type="ECO:0000259" key="6">
    <source>
        <dbReference type="PROSITE" id="PS50405"/>
    </source>
</evidence>
<reference evidence="7 8" key="1">
    <citation type="submission" date="2024-01" db="EMBL/GenBank/DDBJ databases">
        <title>Genome assemblies of Stephania.</title>
        <authorList>
            <person name="Yang L."/>
        </authorList>
    </citation>
    <scope>NUCLEOTIDE SEQUENCE [LARGE SCALE GENOMIC DNA]</scope>
    <source>
        <strain evidence="7">JXDWG</strain>
        <tissue evidence="7">Leaf</tissue>
    </source>
</reference>
<dbReference type="PROSITE" id="PS50404">
    <property type="entry name" value="GST_NTER"/>
    <property type="match status" value="1"/>
</dbReference>
<dbReference type="SUPFAM" id="SSF47616">
    <property type="entry name" value="GST C-terminal domain-like"/>
    <property type="match status" value="1"/>
</dbReference>
<dbReference type="PANTHER" id="PTHR43900:SF47">
    <property type="entry name" value="GLUTATHIONE S-TRANSFERASE F6-RELATED"/>
    <property type="match status" value="1"/>
</dbReference>
<organism evidence="7 8">
    <name type="scientific">Stephania cephalantha</name>
    <dbReference type="NCBI Taxonomy" id="152367"/>
    <lineage>
        <taxon>Eukaryota</taxon>
        <taxon>Viridiplantae</taxon>
        <taxon>Streptophyta</taxon>
        <taxon>Embryophyta</taxon>
        <taxon>Tracheophyta</taxon>
        <taxon>Spermatophyta</taxon>
        <taxon>Magnoliopsida</taxon>
        <taxon>Ranunculales</taxon>
        <taxon>Menispermaceae</taxon>
        <taxon>Menispermoideae</taxon>
        <taxon>Cissampelideae</taxon>
        <taxon>Stephania</taxon>
    </lineage>
</organism>
<evidence type="ECO:0000256" key="1">
    <source>
        <dbReference type="ARBA" id="ARBA00010128"/>
    </source>
</evidence>
<evidence type="ECO:0000313" key="7">
    <source>
        <dbReference type="EMBL" id="KAK9084206.1"/>
    </source>
</evidence>
<dbReference type="Proteomes" id="UP001419268">
    <property type="component" value="Unassembled WGS sequence"/>
</dbReference>
<evidence type="ECO:0000259" key="5">
    <source>
        <dbReference type="PROSITE" id="PS50404"/>
    </source>
</evidence>
<gene>
    <name evidence="7" type="ORF">Scep_030677</name>
</gene>
<dbReference type="GO" id="GO:0043295">
    <property type="term" value="F:glutathione binding"/>
    <property type="evidence" value="ECO:0007669"/>
    <property type="project" value="TreeGrafter"/>
</dbReference>
<dbReference type="SFLD" id="SFLDG01154">
    <property type="entry name" value="Main.5:_Phi-like"/>
    <property type="match status" value="1"/>
</dbReference>
<dbReference type="GO" id="GO:0009636">
    <property type="term" value="P:response to toxic substance"/>
    <property type="evidence" value="ECO:0007669"/>
    <property type="project" value="UniProtKB-ARBA"/>
</dbReference>
<dbReference type="GO" id="GO:0006749">
    <property type="term" value="P:glutathione metabolic process"/>
    <property type="evidence" value="ECO:0007669"/>
    <property type="project" value="TreeGrafter"/>
</dbReference>
<dbReference type="SUPFAM" id="SSF52833">
    <property type="entry name" value="Thioredoxin-like"/>
    <property type="match status" value="1"/>
</dbReference>
<name>A0AAP0E082_9MAGN</name>
<dbReference type="SFLD" id="SFLDG00358">
    <property type="entry name" value="Main_(cytGST)"/>
    <property type="match status" value="1"/>
</dbReference>
<dbReference type="InterPro" id="IPR040079">
    <property type="entry name" value="Glutathione_S-Trfase"/>
</dbReference>
<evidence type="ECO:0000256" key="4">
    <source>
        <dbReference type="ARBA" id="ARBA00047960"/>
    </source>
</evidence>
<feature type="domain" description="GST N-terminal" evidence="5">
    <location>
        <begin position="2"/>
        <end position="83"/>
    </location>
</feature>
<dbReference type="InterPro" id="IPR034347">
    <property type="entry name" value="GST_Phi_C"/>
</dbReference>
<accession>A0AAP0E082</accession>
<dbReference type="FunFam" id="1.20.1050.10:FF:000004">
    <property type="entry name" value="Glutathione S-transferase F2"/>
    <property type="match status" value="1"/>
</dbReference>
<dbReference type="Pfam" id="PF00043">
    <property type="entry name" value="GST_C"/>
    <property type="match status" value="1"/>
</dbReference>
<dbReference type="InterPro" id="IPR036282">
    <property type="entry name" value="Glutathione-S-Trfase_C_sf"/>
</dbReference>
<dbReference type="GO" id="GO:0004364">
    <property type="term" value="F:glutathione transferase activity"/>
    <property type="evidence" value="ECO:0007669"/>
    <property type="project" value="UniProtKB-EC"/>
</dbReference>
<protein>
    <recommendedName>
        <fullName evidence="2">glutathione transferase</fullName>
        <ecNumber evidence="2">2.5.1.18</ecNumber>
    </recommendedName>
</protein>
<evidence type="ECO:0000313" key="8">
    <source>
        <dbReference type="Proteomes" id="UP001419268"/>
    </source>
</evidence>
<dbReference type="EMBL" id="JBBNAG010000013">
    <property type="protein sequence ID" value="KAK9084206.1"/>
    <property type="molecule type" value="Genomic_DNA"/>
</dbReference>
<keyword evidence="3" id="KW-0808">Transferase</keyword>
<dbReference type="EC" id="2.5.1.18" evidence="2"/>
<dbReference type="SFLD" id="SFLDS00019">
    <property type="entry name" value="Glutathione_Transferase_(cytos"/>
    <property type="match status" value="1"/>
</dbReference>
<dbReference type="InterPro" id="IPR004046">
    <property type="entry name" value="GST_C"/>
</dbReference>
<dbReference type="InterPro" id="IPR004045">
    <property type="entry name" value="Glutathione_S-Trfase_N"/>
</dbReference>
<dbReference type="AlphaFoldDB" id="A0AAP0E082"/>
<comment type="similarity">
    <text evidence="1">Belongs to the GST superfamily. Phi family.</text>
</comment>
<sequence length="228" mass="26167">MRHFKVHGNLLSPATQRVFACLHEKNLDYQFINIDFSTSQHKTPPFLAFNPFGQVPAFEDGDLKLFESRAITMHIEYAYAESGTGPLVSKEGKSNKGVEGVWIEVEKHQFEPIILKLDWEVVMKPVFGMEADAAVVEENERKLAAVLDVYEARLKESKYLGGESFTLADLHHLPNLHNMLGTPMKKHFESRPHVKAWCDEILGRPAWKKVVEMQEPEWKRLAAEMEKH</sequence>
<dbReference type="CDD" id="cd03053">
    <property type="entry name" value="GST_N_Phi"/>
    <property type="match status" value="1"/>
</dbReference>
<dbReference type="PANTHER" id="PTHR43900">
    <property type="entry name" value="GLUTATHIONE S-TRANSFERASE RHO"/>
    <property type="match status" value="1"/>
</dbReference>
<dbReference type="CDD" id="cd03187">
    <property type="entry name" value="GST_C_Phi"/>
    <property type="match status" value="1"/>
</dbReference>
<dbReference type="InterPro" id="IPR036249">
    <property type="entry name" value="Thioredoxin-like_sf"/>
</dbReference>
<dbReference type="PROSITE" id="PS50405">
    <property type="entry name" value="GST_CTER"/>
    <property type="match status" value="1"/>
</dbReference>
<comment type="caution">
    <text evidence="7">The sequence shown here is derived from an EMBL/GenBank/DDBJ whole genome shotgun (WGS) entry which is preliminary data.</text>
</comment>
<proteinExistence type="inferred from homology"/>
<dbReference type="InterPro" id="IPR010987">
    <property type="entry name" value="Glutathione-S-Trfase_C-like"/>
</dbReference>
<dbReference type="FunFam" id="3.40.30.10:FF:000016">
    <property type="entry name" value="Glutathione S-transferase F2"/>
    <property type="match status" value="1"/>
</dbReference>
<evidence type="ECO:0000256" key="2">
    <source>
        <dbReference type="ARBA" id="ARBA00012452"/>
    </source>
</evidence>
<dbReference type="Gene3D" id="3.40.30.10">
    <property type="entry name" value="Glutaredoxin"/>
    <property type="match status" value="1"/>
</dbReference>